<proteinExistence type="inferred from homology"/>
<dbReference type="Pfam" id="PF13328">
    <property type="entry name" value="HD_4"/>
    <property type="match status" value="1"/>
</dbReference>
<feature type="transmembrane region" description="Helical" evidence="6">
    <location>
        <begin position="443"/>
        <end position="460"/>
    </location>
</feature>
<dbReference type="InterPro" id="IPR003607">
    <property type="entry name" value="HD/PDEase_dom"/>
</dbReference>
<feature type="transmembrane region" description="Helical" evidence="6">
    <location>
        <begin position="604"/>
        <end position="631"/>
    </location>
</feature>
<dbReference type="Proteomes" id="UP000245872">
    <property type="component" value="Chromosome"/>
</dbReference>
<dbReference type="CDD" id="cd00077">
    <property type="entry name" value="HDc"/>
    <property type="match status" value="1"/>
</dbReference>
<dbReference type="GO" id="GO:0016020">
    <property type="term" value="C:membrane"/>
    <property type="evidence" value="ECO:0007669"/>
    <property type="project" value="UniProtKB-SubCell"/>
</dbReference>
<dbReference type="SUPFAM" id="SSF109604">
    <property type="entry name" value="HD-domain/PDEase-like"/>
    <property type="match status" value="1"/>
</dbReference>
<protein>
    <submittedName>
        <fullName evidence="8">Bifunctional (P)ppGpp synthase/hydrolase SpoT</fullName>
    </submittedName>
</protein>
<dbReference type="Gene3D" id="1.10.3210.10">
    <property type="entry name" value="Hypothetical protein af1432"/>
    <property type="match status" value="1"/>
</dbReference>
<dbReference type="SMART" id="SM00471">
    <property type="entry name" value="HDc"/>
    <property type="match status" value="1"/>
</dbReference>
<feature type="transmembrane region" description="Helical" evidence="6">
    <location>
        <begin position="575"/>
        <end position="592"/>
    </location>
</feature>
<feature type="transmembrane region" description="Helical" evidence="6">
    <location>
        <begin position="44"/>
        <end position="60"/>
    </location>
</feature>
<dbReference type="OrthoDB" id="9814523at2"/>
<feature type="transmembrane region" description="Helical" evidence="6">
    <location>
        <begin position="185"/>
        <end position="205"/>
    </location>
</feature>
<feature type="transmembrane region" description="Helical" evidence="6">
    <location>
        <begin position="270"/>
        <end position="291"/>
    </location>
</feature>
<dbReference type="InterPro" id="IPR001734">
    <property type="entry name" value="Na/solute_symporter"/>
</dbReference>
<dbReference type="PANTHER" id="PTHR21262">
    <property type="entry name" value="GUANOSINE-3',5'-BIS DIPHOSPHATE 3'-PYROPHOSPHOHYDROLASE"/>
    <property type="match status" value="1"/>
</dbReference>
<dbReference type="GO" id="GO:0022857">
    <property type="term" value="F:transmembrane transporter activity"/>
    <property type="evidence" value="ECO:0007669"/>
    <property type="project" value="InterPro"/>
</dbReference>
<dbReference type="AlphaFoldDB" id="A0A2Z3LC36"/>
<dbReference type="InterPro" id="IPR038377">
    <property type="entry name" value="Na/Glc_symporter_sf"/>
</dbReference>
<organism evidence="8 9">
    <name type="scientific">Candidatus Cardinium hertigii</name>
    <dbReference type="NCBI Taxonomy" id="247481"/>
    <lineage>
        <taxon>Bacteria</taxon>
        <taxon>Pseudomonadati</taxon>
        <taxon>Bacteroidota</taxon>
        <taxon>Cytophagia</taxon>
        <taxon>Cytophagales</taxon>
        <taxon>Amoebophilaceae</taxon>
        <taxon>Candidatus Cardinium</taxon>
    </lineage>
</organism>
<comment type="subcellular location">
    <subcellularLocation>
        <location evidence="1">Membrane</location>
        <topology evidence="1">Multi-pass membrane protein</topology>
    </subcellularLocation>
</comment>
<dbReference type="KEGG" id="cher:DK880_00160"/>
<keyword evidence="3 6" id="KW-0812">Transmembrane</keyword>
<keyword evidence="4 6" id="KW-1133">Transmembrane helix</keyword>
<dbReference type="CDD" id="cd10322">
    <property type="entry name" value="SLC5sbd"/>
    <property type="match status" value="1"/>
</dbReference>
<feature type="transmembrane region" description="Helical" evidence="6">
    <location>
        <begin position="6"/>
        <end position="24"/>
    </location>
</feature>
<evidence type="ECO:0000259" key="7">
    <source>
        <dbReference type="SMART" id="SM00471"/>
    </source>
</evidence>
<name>A0A2Z3LC36_9BACT</name>
<feature type="transmembrane region" description="Helical" evidence="6">
    <location>
        <begin position="233"/>
        <end position="249"/>
    </location>
</feature>
<dbReference type="GO" id="GO:0016787">
    <property type="term" value="F:hydrolase activity"/>
    <property type="evidence" value="ECO:0007669"/>
    <property type="project" value="UniProtKB-KW"/>
</dbReference>
<feature type="transmembrane region" description="Helical" evidence="6">
    <location>
        <begin position="303"/>
        <end position="325"/>
    </location>
</feature>
<evidence type="ECO:0000256" key="4">
    <source>
        <dbReference type="ARBA" id="ARBA00022989"/>
    </source>
</evidence>
<evidence type="ECO:0000313" key="9">
    <source>
        <dbReference type="Proteomes" id="UP000245872"/>
    </source>
</evidence>
<dbReference type="RefSeq" id="WP_109996949.1">
    <property type="nucleotide sequence ID" value="NZ_CP029619.1"/>
</dbReference>
<keyword evidence="8" id="KW-0378">Hydrolase</keyword>
<sequence length="1157" mass="130505">MTIDIDLMIIVVFLAATLAIGLYCSRGISTFRDYAVGDRRMPTFVIVVSMIATMYGGATISHRLEMYYHRGIYMLIIDLILPLGLYLASRFIIIRMKRFIGDFSIAASMGKIYGPVIQIITAMLGMMMSIMILSAQFKVGLMVIKICSFFKAAEYASYYTIAVSLLVIIYATFGGARSVALTDVYQFFLFSICFPVLIFLLLYHAPNLLNGWKKLIALPQFNFTEIFTNKTDLFLNITWYSIFLFDPAYTQRIYMSSSIQQAAKVFLRSAIARIIFPLVFLIVAVALHISGHKIPENQNLLNYIMHFSYFPGMQGLLVTATIALLMSTADSYLHIASTLFTNDIWPIITNTSKNKPSLRTARIISIVIGAISIFIVFHTDNVVQLVFKAIYIYVPTINVLFITTCFGFIPRTSAVLYNIMISASLATYDVFIQEKVIREIDWLKAFFYSVCILATIHYILPKKANTGWVGIPDSSAWDLQNQITKRWWLERVQRLKTLFTSSYRVSVFPTQERTFVAVGSYTILNAIIALCFIQRQYFLPYVYLYMAVMALGTILALYPALHAYRKGGIPLLHDLWPMLLFLLLFIAPLQFAKLGHYSPMVCALLIASISLSIVLLSVECSSMLLLCALLIHRFLLPIRFMDLFWESFRHASVIELVLATAVVASTLVGFVLYKYLRDKATAKLKIIELTRTYEQRISLEAIYSQAHWARLDATAGGTLLRAMGVNLQETLCPIARNDPHKVENEITLFNKKLQKFSDCLAWRAQEERSLKLNKKLIQPIPLESTILKVNQYILDLGGPLALLFRKQTDVAEIVVDPALLECLLLLNLWAISKGQQATDHIVTLTLAATTLQYGLAAETTADLPSLILPALACCFSTDTSLPNLKPSYRITAMNANITLPASEAQFYQLESKQIVEAHGGYVEIIESPTQVSCLYVFPLDGRKVMRFKTYDPADLVANALAETAESLAQEQELIALLTAQTTLKEELIQQTIAFIKKAHGLVRRKSGSPYYTHPMAVAKLLLEATQDPATILAGLLHDIVEDTPVTLHQLELIYGAEVAAIVDQVTHYNTNGYPWELDKVENKNILHQCRDIRVVQVKLADRLHNMRTLSVRKPSDQQRIAKETLAFYIPWGKNHKAPQQWLAEMQHICEGIIAKQL</sequence>
<feature type="transmembrane region" description="Helical" evidence="6">
    <location>
        <begin position="360"/>
        <end position="378"/>
    </location>
</feature>
<evidence type="ECO:0000256" key="5">
    <source>
        <dbReference type="ARBA" id="ARBA00023136"/>
    </source>
</evidence>
<feature type="transmembrane region" description="Helical" evidence="6">
    <location>
        <begin position="651"/>
        <end position="676"/>
    </location>
</feature>
<gene>
    <name evidence="8" type="primary">spoT_1</name>
    <name evidence="8" type="ORF">DK880_00160</name>
</gene>
<dbReference type="Pfam" id="PF00474">
    <property type="entry name" value="SSF"/>
    <property type="match status" value="1"/>
</dbReference>
<accession>A0A2Z3LC36</accession>
<dbReference type="Gene3D" id="1.20.1730.10">
    <property type="entry name" value="Sodium/glucose cotransporter"/>
    <property type="match status" value="1"/>
</dbReference>
<feature type="transmembrane region" description="Helical" evidence="6">
    <location>
        <begin position="542"/>
        <end position="563"/>
    </location>
</feature>
<feature type="transmembrane region" description="Helical" evidence="6">
    <location>
        <begin position="155"/>
        <end position="173"/>
    </location>
</feature>
<feature type="transmembrane region" description="Helical" evidence="6">
    <location>
        <begin position="113"/>
        <end position="135"/>
    </location>
</feature>
<evidence type="ECO:0000256" key="1">
    <source>
        <dbReference type="ARBA" id="ARBA00004141"/>
    </source>
</evidence>
<dbReference type="PANTHER" id="PTHR21262:SF31">
    <property type="entry name" value="GTP PYROPHOSPHOKINASE"/>
    <property type="match status" value="1"/>
</dbReference>
<evidence type="ECO:0000313" key="8">
    <source>
        <dbReference type="EMBL" id="AWN81496.1"/>
    </source>
</evidence>
<evidence type="ECO:0000256" key="3">
    <source>
        <dbReference type="ARBA" id="ARBA00022692"/>
    </source>
</evidence>
<evidence type="ECO:0000256" key="2">
    <source>
        <dbReference type="ARBA" id="ARBA00006434"/>
    </source>
</evidence>
<evidence type="ECO:0000256" key="6">
    <source>
        <dbReference type="SAM" id="Phobius"/>
    </source>
</evidence>
<dbReference type="PROSITE" id="PS50283">
    <property type="entry name" value="NA_SOLUT_SYMP_3"/>
    <property type="match status" value="1"/>
</dbReference>
<keyword evidence="9" id="KW-1185">Reference proteome</keyword>
<feature type="transmembrane region" description="Helical" evidence="6">
    <location>
        <begin position="514"/>
        <end position="533"/>
    </location>
</feature>
<feature type="transmembrane region" description="Helical" evidence="6">
    <location>
        <begin position="72"/>
        <end position="93"/>
    </location>
</feature>
<reference evidence="8 9" key="1">
    <citation type="submission" date="2018-05" db="EMBL/GenBank/DDBJ databases">
        <title>Candidatus Cardinium hertigii Genome Assembly.</title>
        <authorList>
            <person name="Showmaker K.C."/>
            <person name="Walden K.O."/>
            <person name="Fields C.J."/>
            <person name="Lambert K.N."/>
            <person name="Hudson M.E."/>
        </authorList>
    </citation>
    <scope>NUCLEOTIDE SEQUENCE [LARGE SCALE GENOMIC DNA]</scope>
    <source>
        <strain evidence="9">cHgTN10</strain>
    </source>
</reference>
<comment type="similarity">
    <text evidence="2">Belongs to the sodium:solute symporter (SSF) (TC 2.A.21) family.</text>
</comment>
<feature type="domain" description="HD/PDEase" evidence="7">
    <location>
        <begin position="1006"/>
        <end position="1115"/>
    </location>
</feature>
<keyword evidence="5 6" id="KW-0472">Membrane</keyword>
<feature type="transmembrane region" description="Helical" evidence="6">
    <location>
        <begin position="390"/>
        <end position="409"/>
    </location>
</feature>
<dbReference type="EMBL" id="CP029619">
    <property type="protein sequence ID" value="AWN81496.1"/>
    <property type="molecule type" value="Genomic_DNA"/>
</dbReference>